<keyword evidence="8" id="KW-1185">Reference proteome</keyword>
<dbReference type="GO" id="GO:0006457">
    <property type="term" value="P:protein folding"/>
    <property type="evidence" value="ECO:0007669"/>
    <property type="project" value="InterPro"/>
</dbReference>
<dbReference type="InterPro" id="IPR024936">
    <property type="entry name" value="Cyclophilin-type_PPIase"/>
</dbReference>
<protein>
    <recommendedName>
        <fullName evidence="5">Peptidyl-prolyl cis-trans isomerase</fullName>
        <shortName evidence="5">PPIase</shortName>
        <ecNumber evidence="5">5.2.1.8</ecNumber>
    </recommendedName>
</protein>
<evidence type="ECO:0000256" key="3">
    <source>
        <dbReference type="ARBA" id="ARBA00023110"/>
    </source>
</evidence>
<dbReference type="GeneID" id="82321602"/>
<feature type="domain" description="PPIase cyclophilin-type" evidence="6">
    <location>
        <begin position="28"/>
        <end position="157"/>
    </location>
</feature>
<dbReference type="PRINTS" id="PR00153">
    <property type="entry name" value="CSAPPISMRASE"/>
</dbReference>
<dbReference type="AlphaFoldDB" id="A0A4U8TJX4"/>
<dbReference type="InterPro" id="IPR002130">
    <property type="entry name" value="Cyclophilin-type_PPIase_dom"/>
</dbReference>
<evidence type="ECO:0000259" key="6">
    <source>
        <dbReference type="PROSITE" id="PS50072"/>
    </source>
</evidence>
<dbReference type="SUPFAM" id="SSF50891">
    <property type="entry name" value="Cyclophilin-like"/>
    <property type="match status" value="1"/>
</dbReference>
<dbReference type="PROSITE" id="PS00170">
    <property type="entry name" value="CSA_PPIASE_1"/>
    <property type="match status" value="1"/>
</dbReference>
<dbReference type="PANTHER" id="PTHR45625">
    <property type="entry name" value="PEPTIDYL-PROLYL CIS-TRANS ISOMERASE-RELATED"/>
    <property type="match status" value="1"/>
</dbReference>
<evidence type="ECO:0000313" key="8">
    <source>
        <dbReference type="Proteomes" id="UP000029707"/>
    </source>
</evidence>
<keyword evidence="4 5" id="KW-0413">Isomerase</keyword>
<comment type="caution">
    <text evidence="7">The sequence shown here is derived from an EMBL/GenBank/DDBJ whole genome shotgun (WGS) entry which is preliminary data.</text>
</comment>
<dbReference type="InterPro" id="IPR029000">
    <property type="entry name" value="Cyclophilin-like_dom_sf"/>
</dbReference>
<dbReference type="Proteomes" id="UP000029707">
    <property type="component" value="Unassembled WGS sequence"/>
</dbReference>
<dbReference type="InterPro" id="IPR020892">
    <property type="entry name" value="Cyclophilin-type_PPIase_CS"/>
</dbReference>
<evidence type="ECO:0000313" key="7">
    <source>
        <dbReference type="EMBL" id="TLE00691.1"/>
    </source>
</evidence>
<evidence type="ECO:0000256" key="1">
    <source>
        <dbReference type="ARBA" id="ARBA00002388"/>
    </source>
</evidence>
<sequence>MREELKVFDIKQEELEKLNYAIIKVKRANGEPLGAITLKLFLEAPQSVTNFATLAQNGFYNGLTFHRVIPGFVAQGGCPYGNGTGGPGYRIKCELSNNPHKHTKGALSMAHAGRDTGGSQFFICFAPQPHLDGEHTVFGRIEANDKASLSVLDSIKEGDIIESITIYDSLSNDTH</sequence>
<dbReference type="Pfam" id="PF00160">
    <property type="entry name" value="Pro_isomerase"/>
    <property type="match status" value="1"/>
</dbReference>
<dbReference type="CDD" id="cd00317">
    <property type="entry name" value="cyclophilin"/>
    <property type="match status" value="1"/>
</dbReference>
<dbReference type="EMBL" id="JRMQ02000010">
    <property type="protein sequence ID" value="TLE00691.1"/>
    <property type="molecule type" value="Genomic_DNA"/>
</dbReference>
<accession>A0A4U8TJX4</accession>
<comment type="similarity">
    <text evidence="2 5">Belongs to the cyclophilin-type PPIase family.</text>
</comment>
<organism evidence="7 8">
    <name type="scientific">Helicobacter japonicus</name>
    <dbReference type="NCBI Taxonomy" id="425400"/>
    <lineage>
        <taxon>Bacteria</taxon>
        <taxon>Pseudomonadati</taxon>
        <taxon>Campylobacterota</taxon>
        <taxon>Epsilonproteobacteria</taxon>
        <taxon>Campylobacterales</taxon>
        <taxon>Helicobacteraceae</taxon>
        <taxon>Helicobacter</taxon>
    </lineage>
</organism>
<comment type="function">
    <text evidence="1 5">PPIases accelerate the folding of proteins. It catalyzes the cis-trans isomerization of proline imidic peptide bonds in oligopeptides.</text>
</comment>
<evidence type="ECO:0000256" key="5">
    <source>
        <dbReference type="RuleBase" id="RU363019"/>
    </source>
</evidence>
<dbReference type="GO" id="GO:0003755">
    <property type="term" value="F:peptidyl-prolyl cis-trans isomerase activity"/>
    <property type="evidence" value="ECO:0007669"/>
    <property type="project" value="UniProtKB-UniRule"/>
</dbReference>
<proteinExistence type="inferred from homology"/>
<dbReference type="EC" id="5.2.1.8" evidence="5"/>
<dbReference type="Gene3D" id="2.40.100.10">
    <property type="entry name" value="Cyclophilin-like"/>
    <property type="match status" value="1"/>
</dbReference>
<gene>
    <name evidence="7" type="ORF">LS65_007215</name>
</gene>
<dbReference type="PIRSF" id="PIRSF001467">
    <property type="entry name" value="Peptidylpro_ismrse"/>
    <property type="match status" value="1"/>
</dbReference>
<dbReference type="InterPro" id="IPR044666">
    <property type="entry name" value="Cyclophilin_A-like"/>
</dbReference>
<dbReference type="RefSeq" id="WP_034362161.1">
    <property type="nucleotide sequence ID" value="NZ_CAJUDB010000009.1"/>
</dbReference>
<dbReference type="PROSITE" id="PS50072">
    <property type="entry name" value="CSA_PPIASE_2"/>
    <property type="match status" value="1"/>
</dbReference>
<keyword evidence="3 5" id="KW-0697">Rotamase</keyword>
<dbReference type="OrthoDB" id="9807797at2"/>
<reference evidence="7 8" key="1">
    <citation type="journal article" date="2014" name="Genome Announc.">
        <title>Draft genome sequences of eight enterohepatic helicobacter species isolated from both laboratory and wild rodents.</title>
        <authorList>
            <person name="Sheh A."/>
            <person name="Shen Z."/>
            <person name="Fox J.G."/>
        </authorList>
    </citation>
    <scope>NUCLEOTIDE SEQUENCE [LARGE SCALE GENOMIC DNA]</scope>
    <source>
        <strain evidence="7 8">MIT 01-6451</strain>
    </source>
</reference>
<comment type="catalytic activity">
    <reaction evidence="5">
        <text>[protein]-peptidylproline (omega=180) = [protein]-peptidylproline (omega=0)</text>
        <dbReference type="Rhea" id="RHEA:16237"/>
        <dbReference type="Rhea" id="RHEA-COMP:10747"/>
        <dbReference type="Rhea" id="RHEA-COMP:10748"/>
        <dbReference type="ChEBI" id="CHEBI:83833"/>
        <dbReference type="ChEBI" id="CHEBI:83834"/>
        <dbReference type="EC" id="5.2.1.8"/>
    </reaction>
</comment>
<dbReference type="STRING" id="425400.LS65_05300"/>
<evidence type="ECO:0000256" key="4">
    <source>
        <dbReference type="ARBA" id="ARBA00023235"/>
    </source>
</evidence>
<name>A0A4U8TJX4_9HELI</name>
<evidence type="ECO:0000256" key="2">
    <source>
        <dbReference type="ARBA" id="ARBA00007365"/>
    </source>
</evidence>
<dbReference type="PANTHER" id="PTHR45625:SF4">
    <property type="entry name" value="PEPTIDYLPROLYL ISOMERASE DOMAIN AND WD REPEAT-CONTAINING PROTEIN 1"/>
    <property type="match status" value="1"/>
</dbReference>